<reference evidence="2 3" key="1">
    <citation type="submission" date="2021-05" db="EMBL/GenBank/DDBJ databases">
        <title>A Polyphasic approach of four new species of the genus Ohtaekwangia: Ohtaekwangia histidinii sp. nov., Ohtaekwangia cretensis sp. nov., Ohtaekwangia indiensis sp. nov., Ohtaekwangia reichenbachii sp. nov. from diverse environment.</title>
        <authorList>
            <person name="Octaviana S."/>
        </authorList>
    </citation>
    <scope>NUCLEOTIDE SEQUENCE [LARGE SCALE GENOMIC DNA]</scope>
    <source>
        <strain evidence="2 3">PWU5</strain>
    </source>
</reference>
<organism evidence="2 3">
    <name type="scientific">Dawidia cretensis</name>
    <dbReference type="NCBI Taxonomy" id="2782350"/>
    <lineage>
        <taxon>Bacteria</taxon>
        <taxon>Pseudomonadati</taxon>
        <taxon>Bacteroidota</taxon>
        <taxon>Cytophagia</taxon>
        <taxon>Cytophagales</taxon>
        <taxon>Chryseotaleaceae</taxon>
        <taxon>Dawidia</taxon>
    </lineage>
</organism>
<feature type="transmembrane region" description="Helical" evidence="1">
    <location>
        <begin position="49"/>
        <end position="66"/>
    </location>
</feature>
<keyword evidence="3" id="KW-1185">Reference proteome</keyword>
<dbReference type="EMBL" id="JAHESE010000020">
    <property type="protein sequence ID" value="MBT1710258.1"/>
    <property type="molecule type" value="Genomic_DNA"/>
</dbReference>
<keyword evidence="1" id="KW-1133">Transmembrane helix</keyword>
<protein>
    <submittedName>
        <fullName evidence="2">Uncharacterized protein</fullName>
    </submittedName>
</protein>
<gene>
    <name evidence="2" type="ORF">KK062_18570</name>
</gene>
<comment type="caution">
    <text evidence="2">The sequence shown here is derived from an EMBL/GenBank/DDBJ whole genome shotgun (WGS) entry which is preliminary data.</text>
</comment>
<dbReference type="AlphaFoldDB" id="A0AAP2DZI0"/>
<dbReference type="Proteomes" id="UP001319080">
    <property type="component" value="Unassembled WGS sequence"/>
</dbReference>
<evidence type="ECO:0000256" key="1">
    <source>
        <dbReference type="SAM" id="Phobius"/>
    </source>
</evidence>
<evidence type="ECO:0000313" key="3">
    <source>
        <dbReference type="Proteomes" id="UP001319080"/>
    </source>
</evidence>
<name>A0AAP2DZI0_9BACT</name>
<proteinExistence type="predicted"/>
<keyword evidence="1" id="KW-0472">Membrane</keyword>
<accession>A0AAP2DZI0</accession>
<sequence>MKMESDEYKTTGLEAVVKYLGAIMALAYIGIGAMFIARSETVFHVPGEYAVPLGVLLIAYGLFRGYKVYQRFFQK</sequence>
<keyword evidence="1" id="KW-0812">Transmembrane</keyword>
<feature type="transmembrane region" description="Helical" evidence="1">
    <location>
        <begin position="16"/>
        <end position="37"/>
    </location>
</feature>
<evidence type="ECO:0000313" key="2">
    <source>
        <dbReference type="EMBL" id="MBT1710258.1"/>
    </source>
</evidence>
<dbReference type="RefSeq" id="WP_254085834.1">
    <property type="nucleotide sequence ID" value="NZ_JAHESE010000020.1"/>
</dbReference>